<name>A0ABZ2LFQ4_9BACT</name>
<proteinExistence type="predicted"/>
<keyword evidence="1" id="KW-0472">Membrane</keyword>
<feature type="signal peptide" evidence="2">
    <location>
        <begin position="1"/>
        <end position="22"/>
    </location>
</feature>
<dbReference type="Gene3D" id="1.25.40.10">
    <property type="entry name" value="Tetratricopeptide repeat domain"/>
    <property type="match status" value="1"/>
</dbReference>
<evidence type="ECO:0000313" key="3">
    <source>
        <dbReference type="EMBL" id="WXB08728.1"/>
    </source>
</evidence>
<keyword evidence="4" id="KW-1185">Reference proteome</keyword>
<accession>A0ABZ2LFQ4</accession>
<dbReference type="EMBL" id="CP089983">
    <property type="protein sequence ID" value="WXB08728.1"/>
    <property type="molecule type" value="Genomic_DNA"/>
</dbReference>
<protein>
    <recommendedName>
        <fullName evidence="5">Tetratricopeptide repeat protein</fullName>
    </recommendedName>
</protein>
<reference evidence="3" key="1">
    <citation type="submission" date="2021-12" db="EMBL/GenBank/DDBJ databases">
        <title>Discovery of the Pendulisporaceae a myxobacterial family with distinct sporulation behavior and unique specialized metabolism.</title>
        <authorList>
            <person name="Garcia R."/>
            <person name="Popoff A."/>
            <person name="Bader C.D."/>
            <person name="Loehr J."/>
            <person name="Walesch S."/>
            <person name="Walt C."/>
            <person name="Boldt J."/>
            <person name="Bunk B."/>
            <person name="Haeckl F.J.F.P.J."/>
            <person name="Gunesch A.P."/>
            <person name="Birkelbach J."/>
            <person name="Nuebel U."/>
            <person name="Pietschmann T."/>
            <person name="Bach T."/>
            <person name="Mueller R."/>
        </authorList>
    </citation>
    <scope>NUCLEOTIDE SEQUENCE</scope>
    <source>
        <strain evidence="3">MSr11367</strain>
    </source>
</reference>
<organism evidence="3 4">
    <name type="scientific">Pendulispora rubella</name>
    <dbReference type="NCBI Taxonomy" id="2741070"/>
    <lineage>
        <taxon>Bacteria</taxon>
        <taxon>Pseudomonadati</taxon>
        <taxon>Myxococcota</taxon>
        <taxon>Myxococcia</taxon>
        <taxon>Myxococcales</taxon>
        <taxon>Sorangiineae</taxon>
        <taxon>Pendulisporaceae</taxon>
        <taxon>Pendulispora</taxon>
    </lineage>
</organism>
<gene>
    <name evidence="3" type="ORF">LVJ94_15985</name>
</gene>
<evidence type="ECO:0000313" key="4">
    <source>
        <dbReference type="Proteomes" id="UP001374803"/>
    </source>
</evidence>
<sequence length="282" mass="29723">MRTNRGAVLLTALLLYAGPVRAEPTAHERASASFQQARAAFARREFTAAAAAFEQAAEYEPHPVAWLNAAEAWARADDPVRAATDCDRVLEDRNAAATYRDEAKTRLEALGQRVATADVRGNAGSLASLDGGPTFSLPARKRMTAGSHVVTVTEGGPPRRFPITVRLGETALVDATPPPPPASPPAPEARALAVHPVPNTSKHPPTATWIAFGVSGAALASATVFGFRTMSAHDDFDNAPTNDTRDAFYRERLATNVSLGVALVAAGVGLTLWLLAPSASRK</sequence>
<feature type="chain" id="PRO_5045309447" description="Tetratricopeptide repeat protein" evidence="2">
    <location>
        <begin position="23"/>
        <end position="282"/>
    </location>
</feature>
<keyword evidence="1" id="KW-1133">Transmembrane helix</keyword>
<evidence type="ECO:0000256" key="1">
    <source>
        <dbReference type="SAM" id="Phobius"/>
    </source>
</evidence>
<dbReference type="Proteomes" id="UP001374803">
    <property type="component" value="Chromosome"/>
</dbReference>
<keyword evidence="2" id="KW-0732">Signal</keyword>
<dbReference type="InterPro" id="IPR011990">
    <property type="entry name" value="TPR-like_helical_dom_sf"/>
</dbReference>
<evidence type="ECO:0008006" key="5">
    <source>
        <dbReference type="Google" id="ProtNLM"/>
    </source>
</evidence>
<dbReference type="RefSeq" id="WP_394838404.1">
    <property type="nucleotide sequence ID" value="NZ_CP089929.1"/>
</dbReference>
<evidence type="ECO:0000256" key="2">
    <source>
        <dbReference type="SAM" id="SignalP"/>
    </source>
</evidence>
<dbReference type="SUPFAM" id="SSF48452">
    <property type="entry name" value="TPR-like"/>
    <property type="match status" value="1"/>
</dbReference>
<feature type="transmembrane region" description="Helical" evidence="1">
    <location>
        <begin position="253"/>
        <end position="276"/>
    </location>
</feature>
<feature type="transmembrane region" description="Helical" evidence="1">
    <location>
        <begin position="207"/>
        <end position="227"/>
    </location>
</feature>
<keyword evidence="1" id="KW-0812">Transmembrane</keyword>